<evidence type="ECO:0000256" key="2">
    <source>
        <dbReference type="SAM" id="MobiDB-lite"/>
    </source>
</evidence>
<dbReference type="Gene3D" id="3.40.50.1820">
    <property type="entry name" value="alpha/beta hydrolase"/>
    <property type="match status" value="1"/>
</dbReference>
<evidence type="ECO:0000256" key="1">
    <source>
        <dbReference type="ARBA" id="ARBA00010884"/>
    </source>
</evidence>
<evidence type="ECO:0000313" key="5">
    <source>
        <dbReference type="Proteomes" id="UP001206925"/>
    </source>
</evidence>
<organism evidence="4 5">
    <name type="scientific">Ambrosia artemisiifolia</name>
    <name type="common">Common ragweed</name>
    <dbReference type="NCBI Taxonomy" id="4212"/>
    <lineage>
        <taxon>Eukaryota</taxon>
        <taxon>Viridiplantae</taxon>
        <taxon>Streptophyta</taxon>
        <taxon>Embryophyta</taxon>
        <taxon>Tracheophyta</taxon>
        <taxon>Spermatophyta</taxon>
        <taxon>Magnoliopsida</taxon>
        <taxon>eudicotyledons</taxon>
        <taxon>Gunneridae</taxon>
        <taxon>Pentapetalae</taxon>
        <taxon>asterids</taxon>
        <taxon>campanulids</taxon>
        <taxon>Asterales</taxon>
        <taxon>Asteraceae</taxon>
        <taxon>Asteroideae</taxon>
        <taxon>Heliantheae alliance</taxon>
        <taxon>Heliantheae</taxon>
        <taxon>Ambrosia</taxon>
    </lineage>
</organism>
<feature type="domain" description="AB hydrolase-1" evidence="3">
    <location>
        <begin position="140"/>
        <end position="250"/>
    </location>
</feature>
<dbReference type="PANTHER" id="PTHR10794">
    <property type="entry name" value="ABHYDROLASE DOMAIN-CONTAINING PROTEIN"/>
    <property type="match status" value="1"/>
</dbReference>
<dbReference type="Proteomes" id="UP001206925">
    <property type="component" value="Unassembled WGS sequence"/>
</dbReference>
<evidence type="ECO:0000313" key="4">
    <source>
        <dbReference type="EMBL" id="KAI7733862.1"/>
    </source>
</evidence>
<dbReference type="SUPFAM" id="SSF53474">
    <property type="entry name" value="alpha/beta-Hydrolases"/>
    <property type="match status" value="1"/>
</dbReference>
<dbReference type="InterPro" id="IPR000073">
    <property type="entry name" value="AB_hydrolase_1"/>
</dbReference>
<dbReference type="EMBL" id="JAMZMK010009897">
    <property type="protein sequence ID" value="KAI7733862.1"/>
    <property type="molecule type" value="Genomic_DNA"/>
</dbReference>
<gene>
    <name evidence="4" type="ORF">M8C21_028647</name>
</gene>
<reference evidence="4" key="1">
    <citation type="submission" date="2022-06" db="EMBL/GenBank/DDBJ databases">
        <title>Uncovering the hologenomic basis of an extraordinary plant invasion.</title>
        <authorList>
            <person name="Bieker V.C."/>
            <person name="Martin M.D."/>
            <person name="Gilbert T."/>
            <person name="Hodgins K."/>
            <person name="Battlay P."/>
            <person name="Petersen B."/>
            <person name="Wilson J."/>
        </authorList>
    </citation>
    <scope>NUCLEOTIDE SEQUENCE</scope>
    <source>
        <strain evidence="4">AA19_3_7</strain>
        <tissue evidence="4">Leaf</tissue>
    </source>
</reference>
<dbReference type="Pfam" id="PF00561">
    <property type="entry name" value="Abhydrolase_1"/>
    <property type="match status" value="1"/>
</dbReference>
<accession>A0AAD5C2G3</accession>
<dbReference type="GO" id="GO:0047372">
    <property type="term" value="F:monoacylglycerol lipase activity"/>
    <property type="evidence" value="ECO:0007669"/>
    <property type="project" value="TreeGrafter"/>
</dbReference>
<dbReference type="AlphaFoldDB" id="A0AAD5C2G3"/>
<protein>
    <recommendedName>
        <fullName evidence="3">AB hydrolase-1 domain-containing protein</fullName>
    </recommendedName>
</protein>
<dbReference type="GO" id="GO:0034338">
    <property type="term" value="F:short-chain carboxylesterase activity"/>
    <property type="evidence" value="ECO:0007669"/>
    <property type="project" value="TreeGrafter"/>
</dbReference>
<dbReference type="InterPro" id="IPR029058">
    <property type="entry name" value="AB_hydrolase_fold"/>
</dbReference>
<name>A0AAD5C2G3_AMBAR</name>
<proteinExistence type="inferred from homology"/>
<sequence length="415" mass="45714">MITSMAATPHLTHSPLSNPPPLIKHAPPRLRLRLRPTRATPISTNATTTTDQFKDYHPSLEVLGGARDLFCPVIKTHLGRPYDHYPVLGANCHVETIYAAFFRNIPDVKLKRECLRTSDDGTVTLDWVSGDAKKLPDNSPILLLLPGLSGGSDDSYVRHMLVRARNKGWRVVVFNSRGCADSPVTTPQMYSGSFLGDLDEVVNHVVNRYPKANLYGAGWSMGANILVQYLGKEAGARRFSGAVSLCNPFDLVMSDEDLCKGFNKIYNRSLAKALSGILKKHLMLFEDIGGEYNIPLAANAQTLRDYDEGLTRVSFGFKSVDEYLQNSCSANYIKYAKNDPIAPDRAIPRADIKENPNCVLIVTPKGGHLGWVAGENAPQGCPWTDPMVMDFFQHLENEKAGTRQGTGNLLQSVEA</sequence>
<dbReference type="PANTHER" id="PTHR10794:SF85">
    <property type="entry name" value="ALPHA_BETA HYDROLASE FOLD PROTEIN-RELATED"/>
    <property type="match status" value="1"/>
</dbReference>
<comment type="similarity">
    <text evidence="1">Belongs to the AB hydrolase superfamily. AB hydrolase 4 family.</text>
</comment>
<dbReference type="InterPro" id="IPR050960">
    <property type="entry name" value="AB_hydrolase_4_sf"/>
</dbReference>
<dbReference type="FunFam" id="3.40.50.1820:FF:000140">
    <property type="entry name" value="Esterase/lipase/thioesterase family protein"/>
    <property type="match status" value="1"/>
</dbReference>
<comment type="caution">
    <text evidence="4">The sequence shown here is derived from an EMBL/GenBank/DDBJ whole genome shotgun (WGS) entry which is preliminary data.</text>
</comment>
<evidence type="ECO:0000259" key="3">
    <source>
        <dbReference type="Pfam" id="PF00561"/>
    </source>
</evidence>
<keyword evidence="5" id="KW-1185">Reference proteome</keyword>
<feature type="region of interest" description="Disordered" evidence="2">
    <location>
        <begin position="1"/>
        <end position="29"/>
    </location>
</feature>